<dbReference type="PANTHER" id="PTHR30524">
    <property type="entry name" value="MANNITOL-1-PHOSPHATE 5-DEHYDROGENASE"/>
    <property type="match status" value="1"/>
</dbReference>
<dbReference type="EMBL" id="FOQT01000005">
    <property type="protein sequence ID" value="SFI52279.1"/>
    <property type="molecule type" value="Genomic_DNA"/>
</dbReference>
<dbReference type="STRING" id="1125876.SAMN05443292_2817"/>
<dbReference type="OrthoDB" id="9768714at2"/>
<evidence type="ECO:0000256" key="2">
    <source>
        <dbReference type="ARBA" id="ARBA00023027"/>
    </source>
</evidence>
<dbReference type="InterPro" id="IPR013118">
    <property type="entry name" value="Mannitol_DH_C"/>
</dbReference>
<dbReference type="AlphaFoldDB" id="A0A1I3IWE1"/>
<dbReference type="GO" id="GO:0008926">
    <property type="term" value="F:mannitol-1-phosphate 5-dehydrogenase activity"/>
    <property type="evidence" value="ECO:0007669"/>
    <property type="project" value="TreeGrafter"/>
</dbReference>
<gene>
    <name evidence="5" type="ORF">SAMN05443292_2817</name>
</gene>
<evidence type="ECO:0000313" key="6">
    <source>
        <dbReference type="Proteomes" id="UP000198931"/>
    </source>
</evidence>
<dbReference type="GO" id="GO:0019698">
    <property type="term" value="P:D-galacturonate catabolic process"/>
    <property type="evidence" value="ECO:0007669"/>
    <property type="project" value="TreeGrafter"/>
</dbReference>
<dbReference type="PRINTS" id="PR00084">
    <property type="entry name" value="MTLDHDRGNASE"/>
</dbReference>
<proteinExistence type="predicted"/>
<dbReference type="Proteomes" id="UP000198931">
    <property type="component" value="Unassembled WGS sequence"/>
</dbReference>
<dbReference type="Pfam" id="PF08125">
    <property type="entry name" value="Mannitol_dh_C"/>
    <property type="match status" value="1"/>
</dbReference>
<evidence type="ECO:0000256" key="1">
    <source>
        <dbReference type="ARBA" id="ARBA00023002"/>
    </source>
</evidence>
<dbReference type="InterPro" id="IPR036291">
    <property type="entry name" value="NAD(P)-bd_dom_sf"/>
</dbReference>
<dbReference type="Gene3D" id="1.10.1040.10">
    <property type="entry name" value="N-(1-d-carboxylethyl)-l-norvaline Dehydrogenase, domain 2"/>
    <property type="match status" value="1"/>
</dbReference>
<feature type="domain" description="Mannitol dehydrogenase N-terminal" evidence="3">
    <location>
        <begin position="23"/>
        <end position="258"/>
    </location>
</feature>
<dbReference type="GO" id="GO:0009026">
    <property type="term" value="F:tagaturonate reductase activity"/>
    <property type="evidence" value="ECO:0007669"/>
    <property type="project" value="TreeGrafter"/>
</dbReference>
<feature type="domain" description="Mannitol dehydrogenase C-terminal" evidence="4">
    <location>
        <begin position="278"/>
        <end position="469"/>
    </location>
</feature>
<protein>
    <submittedName>
        <fullName evidence="5">Tagaturonate reductase</fullName>
    </submittedName>
</protein>
<dbReference type="InterPro" id="IPR013131">
    <property type="entry name" value="Mannitol_DH_N"/>
</dbReference>
<dbReference type="InterPro" id="IPR000669">
    <property type="entry name" value="Mannitol_DH"/>
</dbReference>
<keyword evidence="2" id="KW-0520">NAD</keyword>
<dbReference type="GO" id="GO:0005829">
    <property type="term" value="C:cytosol"/>
    <property type="evidence" value="ECO:0007669"/>
    <property type="project" value="TreeGrafter"/>
</dbReference>
<evidence type="ECO:0000313" key="5">
    <source>
        <dbReference type="EMBL" id="SFI52279.1"/>
    </source>
</evidence>
<dbReference type="NCBIfam" id="NF002969">
    <property type="entry name" value="PRK03643.1"/>
    <property type="match status" value="1"/>
</dbReference>
<dbReference type="Gene3D" id="3.40.50.720">
    <property type="entry name" value="NAD(P)-binding Rossmann-like Domain"/>
    <property type="match status" value="1"/>
</dbReference>
<name>A0A1I3IWE1_9FLAO</name>
<dbReference type="RefSeq" id="WP_090082264.1">
    <property type="nucleotide sequence ID" value="NZ_FOQT01000005.1"/>
</dbReference>
<keyword evidence="1" id="KW-0560">Oxidoreductase</keyword>
<dbReference type="PANTHER" id="PTHR30524:SF0">
    <property type="entry name" value="ALTRONATE OXIDOREDUCTASE-RELATED"/>
    <property type="match status" value="1"/>
</dbReference>
<dbReference type="InterPro" id="IPR013328">
    <property type="entry name" value="6PGD_dom2"/>
</dbReference>
<evidence type="ECO:0000259" key="4">
    <source>
        <dbReference type="Pfam" id="PF08125"/>
    </source>
</evidence>
<accession>A0A1I3IWE1</accession>
<dbReference type="GO" id="GO:0019592">
    <property type="term" value="P:mannitol catabolic process"/>
    <property type="evidence" value="ECO:0007669"/>
    <property type="project" value="TreeGrafter"/>
</dbReference>
<dbReference type="Pfam" id="PF01232">
    <property type="entry name" value="Mannitol_dh"/>
    <property type="match status" value="1"/>
</dbReference>
<keyword evidence="6" id="KW-1185">Reference proteome</keyword>
<evidence type="ECO:0000259" key="3">
    <source>
        <dbReference type="Pfam" id="PF01232"/>
    </source>
</evidence>
<dbReference type="InterPro" id="IPR008927">
    <property type="entry name" value="6-PGluconate_DH-like_C_sf"/>
</dbReference>
<organism evidence="5 6">
    <name type="scientific">Halpernia frigidisoli</name>
    <dbReference type="NCBI Taxonomy" id="1125876"/>
    <lineage>
        <taxon>Bacteria</taxon>
        <taxon>Pseudomonadati</taxon>
        <taxon>Bacteroidota</taxon>
        <taxon>Flavobacteriia</taxon>
        <taxon>Flavobacteriales</taxon>
        <taxon>Weeksellaceae</taxon>
        <taxon>Chryseobacterium group</taxon>
        <taxon>Halpernia</taxon>
    </lineage>
</organism>
<dbReference type="SUPFAM" id="SSF51735">
    <property type="entry name" value="NAD(P)-binding Rossmann-fold domains"/>
    <property type="match status" value="1"/>
</dbReference>
<sequence length="487" mass="56022">METQTKLKINRQNAGKTEILPIKVLQFGEGNFLRAFVDYAFFKLNKEVNFNAGIALVQPLAGGMVDFIDKQDGLYTLFLNGIKNGEKIQEIELIDNVVKCINPYKDFQDFLDVAKLDSLEFVISNTTEAGIEFVDTDVISNESPASFPAKLAIFLYERFNYFKGDSEKGLTIIPCELINYNGDKLKEILLQYADLWKLEAEFKTWISEACSFHNTLVDRIVPGYPRNEIDQYNNKLDYQDDILVTAEPFFLWVIEGGEDLKAKLPFDKINLDVKIVSDMQPYRTRKVRILNGIHTAMVPFSIMFGNKTVQQSMDNEFTGDFIQKLTYDEIVPTLDMDKEDLKNFADEVMDRFRNPFIKHQLSDIALNSIPKFKVRVLPTILDFIKAENKLPLNLVFGFAATIRFYQGSWQNEDLPVKDSQEIVETMREYWSENSIEKAVSQTLSNTEFWDQDLTKVEGLEEAIVFAISEMDQNGIEKGYQNFIAKFS</sequence>
<dbReference type="SUPFAM" id="SSF48179">
    <property type="entry name" value="6-phosphogluconate dehydrogenase C-terminal domain-like"/>
    <property type="match status" value="1"/>
</dbReference>
<reference evidence="5 6" key="1">
    <citation type="submission" date="2016-10" db="EMBL/GenBank/DDBJ databases">
        <authorList>
            <person name="de Groot N.N."/>
        </authorList>
    </citation>
    <scope>NUCLEOTIDE SEQUENCE [LARGE SCALE GENOMIC DNA]</scope>
    <source>
        <strain evidence="5 6">DSM 26000</strain>
    </source>
</reference>